<reference evidence="1 2" key="1">
    <citation type="submission" date="2020-08" db="EMBL/GenBank/DDBJ databases">
        <title>A Genomic Blueprint of the Chicken Gut Microbiome.</title>
        <authorList>
            <person name="Gilroy R."/>
            <person name="Ravi A."/>
            <person name="Getino M."/>
            <person name="Pursley I."/>
            <person name="Horton D.L."/>
            <person name="Alikhan N.-F."/>
            <person name="Baker D."/>
            <person name="Gharbi K."/>
            <person name="Hall N."/>
            <person name="Watson M."/>
            <person name="Adriaenssens E.M."/>
            <person name="Foster-Nyarko E."/>
            <person name="Jarju S."/>
            <person name="Secka A."/>
            <person name="Antonio M."/>
            <person name="Oren A."/>
            <person name="Chaudhuri R."/>
            <person name="La Ragione R.M."/>
            <person name="Hildebrand F."/>
            <person name="Pallen M.J."/>
        </authorList>
    </citation>
    <scope>NUCLEOTIDE SEQUENCE [LARGE SCALE GENOMIC DNA]</scope>
    <source>
        <strain evidence="1 2">Sa2BVA9</strain>
    </source>
</reference>
<keyword evidence="2" id="KW-1185">Reference proteome</keyword>
<dbReference type="Proteomes" id="UP000608071">
    <property type="component" value="Unassembled WGS sequence"/>
</dbReference>
<evidence type="ECO:0008006" key="3">
    <source>
        <dbReference type="Google" id="ProtNLM"/>
    </source>
</evidence>
<dbReference type="RefSeq" id="WP_191798159.1">
    <property type="nucleotide sequence ID" value="NZ_JACSQL010000001.1"/>
</dbReference>
<evidence type="ECO:0000313" key="1">
    <source>
        <dbReference type="EMBL" id="MBD7967093.1"/>
    </source>
</evidence>
<name>A0ABR8SUU6_9BACL</name>
<accession>A0ABR8SUU6</accession>
<sequence>MITDERLNELRESGERVRVVRDNLEVNDVVGIVVAWNDEQMMVRKRNRRIVKLDRNYLIQLESEPRQSPTEL</sequence>
<comment type="caution">
    <text evidence="1">The sequence shown here is derived from an EMBL/GenBank/DDBJ whole genome shotgun (WGS) entry which is preliminary data.</text>
</comment>
<proteinExistence type="predicted"/>
<evidence type="ECO:0000313" key="2">
    <source>
        <dbReference type="Proteomes" id="UP000608071"/>
    </source>
</evidence>
<dbReference type="EMBL" id="JACSQL010000001">
    <property type="protein sequence ID" value="MBD7967093.1"/>
    <property type="molecule type" value="Genomic_DNA"/>
</dbReference>
<organism evidence="1 2">
    <name type="scientific">Paenibacillus gallinarum</name>
    <dbReference type="NCBI Taxonomy" id="2762232"/>
    <lineage>
        <taxon>Bacteria</taxon>
        <taxon>Bacillati</taxon>
        <taxon>Bacillota</taxon>
        <taxon>Bacilli</taxon>
        <taxon>Bacillales</taxon>
        <taxon>Paenibacillaceae</taxon>
        <taxon>Paenibacillus</taxon>
    </lineage>
</organism>
<gene>
    <name evidence="1" type="ORF">H9647_03375</name>
</gene>
<protein>
    <recommendedName>
        <fullName evidence="3">Phage protein</fullName>
    </recommendedName>
</protein>